<reference evidence="3 4" key="1">
    <citation type="submission" date="2017-10" db="EMBL/GenBank/DDBJ databases">
        <title>Genomics of the genus Arcobacter.</title>
        <authorList>
            <person name="Perez-Cataluna A."/>
            <person name="Figueras M.J."/>
        </authorList>
    </citation>
    <scope>NUCLEOTIDE SEQUENCE [LARGE SCALE GENOMIC DNA]</scope>
    <source>
        <strain evidence="3 4">CECT 8993</strain>
    </source>
</reference>
<gene>
    <name evidence="3" type="ORF">CRV08_16125</name>
</gene>
<dbReference type="AlphaFoldDB" id="A0A4Q0XZF7"/>
<dbReference type="RefSeq" id="WP_128983897.1">
    <property type="nucleotide sequence ID" value="NZ_PDKJ01000103.1"/>
</dbReference>
<protein>
    <submittedName>
        <fullName evidence="3">Uncharacterized protein</fullName>
    </submittedName>
</protein>
<dbReference type="EMBL" id="PDKJ01000103">
    <property type="protein sequence ID" value="RXJ61729.1"/>
    <property type="molecule type" value="Genomic_DNA"/>
</dbReference>
<evidence type="ECO:0000256" key="2">
    <source>
        <dbReference type="SAM" id="SignalP"/>
    </source>
</evidence>
<feature type="chain" id="PRO_5020529589" evidence="2">
    <location>
        <begin position="19"/>
        <end position="76"/>
    </location>
</feature>
<feature type="region of interest" description="Disordered" evidence="1">
    <location>
        <begin position="52"/>
        <end position="76"/>
    </location>
</feature>
<accession>A0A4Q0XZF7</accession>
<feature type="signal peptide" evidence="2">
    <location>
        <begin position="1"/>
        <end position="18"/>
    </location>
</feature>
<evidence type="ECO:0000313" key="4">
    <source>
        <dbReference type="Proteomes" id="UP000290172"/>
    </source>
</evidence>
<keyword evidence="2" id="KW-0732">Signal</keyword>
<name>A0A4Q0XZF7_9BACT</name>
<dbReference type="Proteomes" id="UP000290172">
    <property type="component" value="Unassembled WGS sequence"/>
</dbReference>
<feature type="compositionally biased region" description="Basic and acidic residues" evidence="1">
    <location>
        <begin position="57"/>
        <end position="66"/>
    </location>
</feature>
<evidence type="ECO:0000256" key="1">
    <source>
        <dbReference type="SAM" id="MobiDB-lite"/>
    </source>
</evidence>
<comment type="caution">
    <text evidence="3">The sequence shown here is derived from an EMBL/GenBank/DDBJ whole genome shotgun (WGS) entry which is preliminary data.</text>
</comment>
<sequence>MKLSIFVALLCTSLFANNYYNQEKGKIDMHGGKGDKLLGNSSHFSNQKSLNSLQDLTIKKPKEPSKPKQPTIKIEK</sequence>
<proteinExistence type="predicted"/>
<organism evidence="3 4">
    <name type="scientific">Halarcobacter ebronensis</name>
    <dbReference type="NCBI Taxonomy" id="1462615"/>
    <lineage>
        <taxon>Bacteria</taxon>
        <taxon>Pseudomonadati</taxon>
        <taxon>Campylobacterota</taxon>
        <taxon>Epsilonproteobacteria</taxon>
        <taxon>Campylobacterales</taxon>
        <taxon>Arcobacteraceae</taxon>
        <taxon>Halarcobacter</taxon>
    </lineage>
</organism>
<evidence type="ECO:0000313" key="3">
    <source>
        <dbReference type="EMBL" id="RXJ61729.1"/>
    </source>
</evidence>